<dbReference type="Gene3D" id="1.10.575.10">
    <property type="entry name" value="P1 Nuclease"/>
    <property type="match status" value="1"/>
</dbReference>
<keyword evidence="1" id="KW-0540">Nuclease</keyword>
<keyword evidence="7" id="KW-0732">Signal</keyword>
<evidence type="ECO:0000256" key="4">
    <source>
        <dbReference type="ARBA" id="ARBA00022801"/>
    </source>
</evidence>
<evidence type="ECO:0000256" key="5">
    <source>
        <dbReference type="ARBA" id="ARBA00023157"/>
    </source>
</evidence>
<gene>
    <name evidence="8" type="ORF">SAMN05421770_102182</name>
</gene>
<dbReference type="GO" id="GO:0006308">
    <property type="term" value="P:DNA catabolic process"/>
    <property type="evidence" value="ECO:0007669"/>
    <property type="project" value="InterPro"/>
</dbReference>
<keyword evidence="9" id="KW-1185">Reference proteome</keyword>
<dbReference type="GO" id="GO:0003676">
    <property type="term" value="F:nucleic acid binding"/>
    <property type="evidence" value="ECO:0007669"/>
    <property type="project" value="InterPro"/>
</dbReference>
<dbReference type="PANTHER" id="PTHR33146">
    <property type="entry name" value="ENDONUCLEASE 4"/>
    <property type="match status" value="1"/>
</dbReference>
<proteinExistence type="predicted"/>
<reference evidence="8 9" key="1">
    <citation type="submission" date="2017-06" db="EMBL/GenBank/DDBJ databases">
        <authorList>
            <person name="Kim H.J."/>
            <person name="Triplett B.A."/>
        </authorList>
    </citation>
    <scope>NUCLEOTIDE SEQUENCE [LARGE SCALE GENOMIC DNA]</scope>
    <source>
        <strain evidence="8 9">DSM 18704</strain>
    </source>
</reference>
<dbReference type="EMBL" id="FZOU01000002">
    <property type="protein sequence ID" value="SNS75197.1"/>
    <property type="molecule type" value="Genomic_DNA"/>
</dbReference>
<evidence type="ECO:0000256" key="7">
    <source>
        <dbReference type="SAM" id="SignalP"/>
    </source>
</evidence>
<dbReference type="PANTHER" id="PTHR33146:SF26">
    <property type="entry name" value="ENDONUCLEASE 4"/>
    <property type="match status" value="1"/>
</dbReference>
<sequence length="300" mass="33049">MKRNGNRWLAGWLLLSMSASAFAWGREGHRMVALIAADHLTPVAAAQVHELLGSESMADVASWADDVRSEKPETAGWHFVDIPLNEKSYVRERDCPLPKNADANTAATAWRDCAADRILYFESILKNPETPRAQRVDALKFLIHLIGDIHQPLHAIGEARGGNSIKIILFGTQQCAERQTCNLHGAWDYGLIEHKRISEQKYVAGLEAEITELKLADKPIGNPISWTNASHRAAVEAWVPNGGVIGKDYYDAEIPVLDRELEFGGLHLASVLNTLLVAAPHREGAPVLTPRPELQGQPSK</sequence>
<dbReference type="InterPro" id="IPR003154">
    <property type="entry name" value="S1/P1nuclease"/>
</dbReference>
<dbReference type="Pfam" id="PF02265">
    <property type="entry name" value="S1-P1_nuclease"/>
    <property type="match status" value="1"/>
</dbReference>
<dbReference type="RefSeq" id="WP_089407694.1">
    <property type="nucleotide sequence ID" value="NZ_FZOU01000002.1"/>
</dbReference>
<evidence type="ECO:0000256" key="1">
    <source>
        <dbReference type="ARBA" id="ARBA00022722"/>
    </source>
</evidence>
<dbReference type="Proteomes" id="UP000198356">
    <property type="component" value="Unassembled WGS sequence"/>
</dbReference>
<dbReference type="CDD" id="cd11010">
    <property type="entry name" value="S1-P1_nuclease"/>
    <property type="match status" value="1"/>
</dbReference>
<dbReference type="AlphaFoldDB" id="A0A239H1D6"/>
<feature type="chain" id="PRO_5012195937" evidence="7">
    <location>
        <begin position="24"/>
        <end position="300"/>
    </location>
</feature>
<dbReference type="GO" id="GO:0004519">
    <property type="term" value="F:endonuclease activity"/>
    <property type="evidence" value="ECO:0007669"/>
    <property type="project" value="UniProtKB-KW"/>
</dbReference>
<evidence type="ECO:0000256" key="3">
    <source>
        <dbReference type="ARBA" id="ARBA00022759"/>
    </source>
</evidence>
<protein>
    <submittedName>
        <fullName evidence="8">S1/P1 Nuclease</fullName>
    </submittedName>
</protein>
<keyword evidence="4" id="KW-0378">Hydrolase</keyword>
<feature type="signal peptide" evidence="7">
    <location>
        <begin position="1"/>
        <end position="23"/>
    </location>
</feature>
<evidence type="ECO:0000256" key="2">
    <source>
        <dbReference type="ARBA" id="ARBA00022723"/>
    </source>
</evidence>
<keyword evidence="3" id="KW-0255">Endonuclease</keyword>
<organism evidence="8 9">
    <name type="scientific">Granulicella rosea</name>
    <dbReference type="NCBI Taxonomy" id="474952"/>
    <lineage>
        <taxon>Bacteria</taxon>
        <taxon>Pseudomonadati</taxon>
        <taxon>Acidobacteriota</taxon>
        <taxon>Terriglobia</taxon>
        <taxon>Terriglobales</taxon>
        <taxon>Acidobacteriaceae</taxon>
        <taxon>Granulicella</taxon>
    </lineage>
</organism>
<keyword evidence="5" id="KW-1015">Disulfide bond</keyword>
<dbReference type="SUPFAM" id="SSF48537">
    <property type="entry name" value="Phospholipase C/P1 nuclease"/>
    <property type="match status" value="1"/>
</dbReference>
<dbReference type="GO" id="GO:0046872">
    <property type="term" value="F:metal ion binding"/>
    <property type="evidence" value="ECO:0007669"/>
    <property type="project" value="UniProtKB-KW"/>
</dbReference>
<dbReference type="GO" id="GO:0016788">
    <property type="term" value="F:hydrolase activity, acting on ester bonds"/>
    <property type="evidence" value="ECO:0007669"/>
    <property type="project" value="InterPro"/>
</dbReference>
<dbReference type="OrthoDB" id="267579at2"/>
<keyword evidence="2" id="KW-0479">Metal-binding</keyword>
<evidence type="ECO:0000313" key="9">
    <source>
        <dbReference type="Proteomes" id="UP000198356"/>
    </source>
</evidence>
<evidence type="ECO:0000313" key="8">
    <source>
        <dbReference type="EMBL" id="SNS75197.1"/>
    </source>
</evidence>
<name>A0A239H1D6_9BACT</name>
<accession>A0A239H1D6</accession>
<evidence type="ECO:0000256" key="6">
    <source>
        <dbReference type="ARBA" id="ARBA00023180"/>
    </source>
</evidence>
<keyword evidence="6" id="KW-0325">Glycoprotein</keyword>
<dbReference type="InterPro" id="IPR008947">
    <property type="entry name" value="PLipase_C/P1_nuclease_dom_sf"/>
</dbReference>